<keyword evidence="6" id="KW-1185">Reference proteome</keyword>
<evidence type="ECO:0000256" key="3">
    <source>
        <dbReference type="RuleBase" id="RU003476"/>
    </source>
</evidence>
<dbReference type="Proteomes" id="UP001243286">
    <property type="component" value="Unassembled WGS sequence"/>
</dbReference>
<dbReference type="InterPro" id="IPR020476">
    <property type="entry name" value="Nudix_hydrolase"/>
</dbReference>
<dbReference type="CDD" id="cd04676">
    <property type="entry name" value="NUDIX_Hydrolase"/>
    <property type="match status" value="1"/>
</dbReference>
<name>A0ABT6R3X8_9BACL</name>
<dbReference type="SUPFAM" id="SSF55811">
    <property type="entry name" value="Nudix"/>
    <property type="match status" value="1"/>
</dbReference>
<dbReference type="InterPro" id="IPR020084">
    <property type="entry name" value="NUDIX_hydrolase_CS"/>
</dbReference>
<accession>A0ABT6R3X8</accession>
<proteinExistence type="inferred from homology"/>
<feature type="domain" description="Nudix hydrolase" evidence="4">
    <location>
        <begin position="19"/>
        <end position="149"/>
    </location>
</feature>
<dbReference type="PRINTS" id="PR00502">
    <property type="entry name" value="NUDIXFAMILY"/>
</dbReference>
<dbReference type="PANTHER" id="PTHR43046">
    <property type="entry name" value="GDP-MANNOSE MANNOSYL HYDROLASE"/>
    <property type="match status" value="1"/>
</dbReference>
<evidence type="ECO:0000256" key="1">
    <source>
        <dbReference type="ARBA" id="ARBA00001946"/>
    </source>
</evidence>
<comment type="cofactor">
    <cofactor evidence="1">
        <name>Mg(2+)</name>
        <dbReference type="ChEBI" id="CHEBI:18420"/>
    </cofactor>
</comment>
<organism evidence="5 6">
    <name type="scientific">Exiguobacterium antarcticum</name>
    <dbReference type="NCBI Taxonomy" id="132920"/>
    <lineage>
        <taxon>Bacteria</taxon>
        <taxon>Bacillati</taxon>
        <taxon>Bacillota</taxon>
        <taxon>Bacilli</taxon>
        <taxon>Bacillales</taxon>
        <taxon>Bacillales Family XII. Incertae Sedis</taxon>
        <taxon>Exiguobacterium</taxon>
    </lineage>
</organism>
<dbReference type="PROSITE" id="PS00893">
    <property type="entry name" value="NUDIX_BOX"/>
    <property type="match status" value="1"/>
</dbReference>
<dbReference type="Pfam" id="PF00293">
    <property type="entry name" value="NUDIX"/>
    <property type="match status" value="1"/>
</dbReference>
<keyword evidence="2 3" id="KW-0378">Hydrolase</keyword>
<dbReference type="RefSeq" id="WP_014970513.1">
    <property type="nucleotide sequence ID" value="NZ_JASBQV010000016.1"/>
</dbReference>
<dbReference type="InterPro" id="IPR000086">
    <property type="entry name" value="NUDIX_hydrolase_dom"/>
</dbReference>
<dbReference type="InterPro" id="IPR015797">
    <property type="entry name" value="NUDIX_hydrolase-like_dom_sf"/>
</dbReference>
<dbReference type="PROSITE" id="PS51462">
    <property type="entry name" value="NUDIX"/>
    <property type="match status" value="1"/>
</dbReference>
<sequence>MPMSTYYQNLRQKTGNQLLFTPSVGAIIRDASGRILFQDPGGPFWSLPAGAIEPGEPPAKAVIREVYEETGLIVRPVRLIGCFGGEAFRLTYPDQNQVEYIAFIFACDVLEGTLTAIDGESKQLCYFDRKDRPPLALPYPDHIFETGTESSFFEWEEAWIDQLKMEYSIKDEH</sequence>
<comment type="caution">
    <text evidence="5">The sequence shown here is derived from an EMBL/GenBank/DDBJ whole genome shotgun (WGS) entry which is preliminary data.</text>
</comment>
<protein>
    <submittedName>
        <fullName evidence="5">NUDIX domain-containing protein</fullName>
    </submittedName>
</protein>
<comment type="similarity">
    <text evidence="3">Belongs to the Nudix hydrolase family.</text>
</comment>
<gene>
    <name evidence="5" type="ORF">QK289_10830</name>
</gene>
<evidence type="ECO:0000259" key="4">
    <source>
        <dbReference type="PROSITE" id="PS51462"/>
    </source>
</evidence>
<evidence type="ECO:0000256" key="2">
    <source>
        <dbReference type="ARBA" id="ARBA00022801"/>
    </source>
</evidence>
<evidence type="ECO:0000313" key="6">
    <source>
        <dbReference type="Proteomes" id="UP001243286"/>
    </source>
</evidence>
<reference evidence="5 6" key="1">
    <citation type="submission" date="2023-04" db="EMBL/GenBank/DDBJ databases">
        <title>Antarctic isolates genomes.</title>
        <authorList>
            <person name="Dimov S.G."/>
        </authorList>
    </citation>
    <scope>NUCLEOTIDE SEQUENCE [LARGE SCALE GENOMIC DNA]</scope>
    <source>
        <strain evidence="5 6">AL19</strain>
    </source>
</reference>
<evidence type="ECO:0000313" key="5">
    <source>
        <dbReference type="EMBL" id="MDI3235503.1"/>
    </source>
</evidence>
<dbReference type="EMBL" id="JASBQV010000016">
    <property type="protein sequence ID" value="MDI3235503.1"/>
    <property type="molecule type" value="Genomic_DNA"/>
</dbReference>
<dbReference type="PANTHER" id="PTHR43046:SF2">
    <property type="entry name" value="8-OXO-DGTP DIPHOSPHATASE-RELATED"/>
    <property type="match status" value="1"/>
</dbReference>
<dbReference type="Gene3D" id="3.90.79.10">
    <property type="entry name" value="Nucleoside Triphosphate Pyrophosphohydrolase"/>
    <property type="match status" value="1"/>
</dbReference>